<dbReference type="Gene3D" id="3.40.1580.10">
    <property type="entry name" value="SMI1/KNR4-like"/>
    <property type="match status" value="1"/>
</dbReference>
<dbReference type="SUPFAM" id="SSF160631">
    <property type="entry name" value="SMI1/KNR4-like"/>
    <property type="match status" value="1"/>
</dbReference>
<dbReference type="InterPro" id="IPR018958">
    <property type="entry name" value="Knr4/Smi1-like_dom"/>
</dbReference>
<dbReference type="RefSeq" id="WP_382379777.1">
    <property type="nucleotide sequence ID" value="NZ_JBHRZI010000046.1"/>
</dbReference>
<dbReference type="EMBL" id="JBHRZI010000046">
    <property type="protein sequence ID" value="MFC3898266.1"/>
    <property type="molecule type" value="Genomic_DNA"/>
</dbReference>
<keyword evidence="3" id="KW-1185">Reference proteome</keyword>
<comment type="caution">
    <text evidence="2">The sequence shown here is derived from an EMBL/GenBank/DDBJ whole genome shotgun (WGS) entry which is preliminary data.</text>
</comment>
<dbReference type="Proteomes" id="UP001595690">
    <property type="component" value="Unassembled WGS sequence"/>
</dbReference>
<name>A0ABV8C8N9_9PSEU</name>
<organism evidence="2 3">
    <name type="scientific">Lentzea rhizosphaerae</name>
    <dbReference type="NCBI Taxonomy" id="2041025"/>
    <lineage>
        <taxon>Bacteria</taxon>
        <taxon>Bacillati</taxon>
        <taxon>Actinomycetota</taxon>
        <taxon>Actinomycetes</taxon>
        <taxon>Pseudonocardiales</taxon>
        <taxon>Pseudonocardiaceae</taxon>
        <taxon>Lentzea</taxon>
    </lineage>
</organism>
<gene>
    <name evidence="2" type="ORF">ACFOWZ_42945</name>
</gene>
<protein>
    <submittedName>
        <fullName evidence="2">SMI1/KNR4 family protein</fullName>
    </submittedName>
</protein>
<dbReference type="Pfam" id="PF09346">
    <property type="entry name" value="SMI1_KNR4"/>
    <property type="match status" value="1"/>
</dbReference>
<evidence type="ECO:0000259" key="1">
    <source>
        <dbReference type="Pfam" id="PF09346"/>
    </source>
</evidence>
<dbReference type="InterPro" id="IPR037883">
    <property type="entry name" value="Knr4/Smi1-like_sf"/>
</dbReference>
<evidence type="ECO:0000313" key="2">
    <source>
        <dbReference type="EMBL" id="MFC3898266.1"/>
    </source>
</evidence>
<sequence length="201" mass="22141">MVDINPKYWVHAHMAFFMEDHPLDSVDRLTEIVGAPAASPPGQDWEAVEERLGATLPADYKRLVDRFGAGQFGSIRVCAPDASVPEYDLFALVDRIQAQAEEFRPTTEPPFNAPFHPQEGGLVPWGEMDGGFTFFWKPTSDTDARPVVVSDPSWLAWYQPCRSASTFIADYLNSPTGELDGIELEAPAAGVGVRFVPAISR</sequence>
<feature type="domain" description="Knr4/Smi1-like" evidence="1">
    <location>
        <begin position="43"/>
        <end position="148"/>
    </location>
</feature>
<reference evidence="3" key="1">
    <citation type="journal article" date="2019" name="Int. J. Syst. Evol. Microbiol.">
        <title>The Global Catalogue of Microorganisms (GCM) 10K type strain sequencing project: providing services to taxonomists for standard genome sequencing and annotation.</title>
        <authorList>
            <consortium name="The Broad Institute Genomics Platform"/>
            <consortium name="The Broad Institute Genome Sequencing Center for Infectious Disease"/>
            <person name="Wu L."/>
            <person name="Ma J."/>
        </authorList>
    </citation>
    <scope>NUCLEOTIDE SEQUENCE [LARGE SCALE GENOMIC DNA]</scope>
    <source>
        <strain evidence="3">CGMCC 4.7405</strain>
    </source>
</reference>
<proteinExistence type="predicted"/>
<evidence type="ECO:0000313" key="3">
    <source>
        <dbReference type="Proteomes" id="UP001595690"/>
    </source>
</evidence>
<accession>A0ABV8C8N9</accession>